<dbReference type="EMBL" id="KQ947408">
    <property type="protein sequence ID" value="KUJ21243.1"/>
    <property type="molecule type" value="Genomic_DNA"/>
</dbReference>
<keyword evidence="5" id="KW-0805">Transcription regulation</keyword>
<dbReference type="SUPFAM" id="SSF57667">
    <property type="entry name" value="beta-beta-alpha zinc fingers"/>
    <property type="match status" value="2"/>
</dbReference>
<evidence type="ECO:0000256" key="2">
    <source>
        <dbReference type="ARBA" id="ARBA00022723"/>
    </source>
</evidence>
<dbReference type="PANTHER" id="PTHR46179:SF13">
    <property type="entry name" value="C2H2-TYPE DOMAIN-CONTAINING PROTEIN"/>
    <property type="match status" value="1"/>
</dbReference>
<gene>
    <name evidence="11" type="ORF">LY89DRAFT_430873</name>
</gene>
<keyword evidence="2" id="KW-0479">Metal-binding</keyword>
<dbReference type="GeneID" id="28817197"/>
<evidence type="ECO:0000256" key="5">
    <source>
        <dbReference type="ARBA" id="ARBA00023015"/>
    </source>
</evidence>
<dbReference type="InterPro" id="IPR051061">
    <property type="entry name" value="Zinc_finger_trans_reg"/>
</dbReference>
<dbReference type="GO" id="GO:0008270">
    <property type="term" value="F:zinc ion binding"/>
    <property type="evidence" value="ECO:0007669"/>
    <property type="project" value="UniProtKB-KW"/>
</dbReference>
<dbReference type="PANTHER" id="PTHR46179">
    <property type="entry name" value="ZINC FINGER PROTEIN"/>
    <property type="match status" value="1"/>
</dbReference>
<feature type="domain" description="C2H2-type" evidence="10">
    <location>
        <begin position="111"/>
        <end position="136"/>
    </location>
</feature>
<feature type="domain" description="C2H2-type" evidence="10">
    <location>
        <begin position="140"/>
        <end position="169"/>
    </location>
</feature>
<dbReference type="OrthoDB" id="654211at2759"/>
<evidence type="ECO:0000259" key="10">
    <source>
        <dbReference type="PROSITE" id="PS50157"/>
    </source>
</evidence>
<dbReference type="InterPro" id="IPR013087">
    <property type="entry name" value="Znf_C2H2_type"/>
</dbReference>
<dbReference type="GO" id="GO:0006357">
    <property type="term" value="P:regulation of transcription by RNA polymerase II"/>
    <property type="evidence" value="ECO:0007669"/>
    <property type="project" value="TreeGrafter"/>
</dbReference>
<dbReference type="Proteomes" id="UP000070700">
    <property type="component" value="Unassembled WGS sequence"/>
</dbReference>
<dbReference type="KEGG" id="psco:LY89DRAFT_430873"/>
<feature type="region of interest" description="Disordered" evidence="9">
    <location>
        <begin position="1"/>
        <end position="50"/>
    </location>
</feature>
<evidence type="ECO:0000256" key="1">
    <source>
        <dbReference type="ARBA" id="ARBA00004123"/>
    </source>
</evidence>
<organism evidence="11 12">
    <name type="scientific">Mollisia scopiformis</name>
    <name type="common">Conifer needle endophyte fungus</name>
    <name type="synonym">Phialocephala scopiformis</name>
    <dbReference type="NCBI Taxonomy" id="149040"/>
    <lineage>
        <taxon>Eukaryota</taxon>
        <taxon>Fungi</taxon>
        <taxon>Dikarya</taxon>
        <taxon>Ascomycota</taxon>
        <taxon>Pezizomycotina</taxon>
        <taxon>Leotiomycetes</taxon>
        <taxon>Helotiales</taxon>
        <taxon>Mollisiaceae</taxon>
        <taxon>Mollisia</taxon>
    </lineage>
</organism>
<protein>
    <recommendedName>
        <fullName evidence="10">C2H2-type domain-containing protein</fullName>
    </recommendedName>
</protein>
<evidence type="ECO:0000256" key="8">
    <source>
        <dbReference type="PROSITE-ProRule" id="PRU00042"/>
    </source>
</evidence>
<evidence type="ECO:0000256" key="6">
    <source>
        <dbReference type="ARBA" id="ARBA00023163"/>
    </source>
</evidence>
<keyword evidence="3 8" id="KW-0863">Zinc-finger</keyword>
<evidence type="ECO:0000313" key="12">
    <source>
        <dbReference type="Proteomes" id="UP000070700"/>
    </source>
</evidence>
<feature type="compositionally biased region" description="Basic and acidic residues" evidence="9">
    <location>
        <begin position="20"/>
        <end position="32"/>
    </location>
</feature>
<evidence type="ECO:0000256" key="9">
    <source>
        <dbReference type="SAM" id="MobiDB-lite"/>
    </source>
</evidence>
<keyword evidence="7" id="KW-0539">Nucleus</keyword>
<dbReference type="RefSeq" id="XP_018075598.1">
    <property type="nucleotide sequence ID" value="XM_018207471.1"/>
</dbReference>
<evidence type="ECO:0000256" key="4">
    <source>
        <dbReference type="ARBA" id="ARBA00022833"/>
    </source>
</evidence>
<dbReference type="AlphaFoldDB" id="A0A194XM38"/>
<keyword evidence="4" id="KW-0862">Zinc</keyword>
<keyword evidence="12" id="KW-1185">Reference proteome</keyword>
<evidence type="ECO:0000256" key="3">
    <source>
        <dbReference type="ARBA" id="ARBA00022771"/>
    </source>
</evidence>
<dbReference type="InParanoid" id="A0A194XM38"/>
<evidence type="ECO:0000313" key="11">
    <source>
        <dbReference type="EMBL" id="KUJ21243.1"/>
    </source>
</evidence>
<sequence length="249" mass="27633">MSEPRDENPKGTSVLLLQDARPESEKSLHTAPEKSYLSTPSTISVTSPSGSDIDLVESTASEIEMASPVTTSPMVAARSLQANPRKRMQGYDDYQSELVRQSRSSFPNNNLPCLWEQCGIVFSSSTERRNHVRSHTINAVDCRWPGCARSFEGRASLNKHLDTHIKPHACPNPTCQHTAATPRDLERHMDTHQRLLGYYCPIDSCRASRSSSKPAFSRLDNAARHIKRIHPGSSAIPRPKLGAVHNIKL</sequence>
<dbReference type="SMART" id="SM00355">
    <property type="entry name" value="ZnF_C2H2"/>
    <property type="match status" value="4"/>
</dbReference>
<keyword evidence="6" id="KW-0804">Transcription</keyword>
<reference evidence="11 12" key="1">
    <citation type="submission" date="2015-10" db="EMBL/GenBank/DDBJ databases">
        <title>Full genome of DAOMC 229536 Phialocephala scopiformis, a fungal endophyte of spruce producing the potent anti-insectan compound rugulosin.</title>
        <authorList>
            <consortium name="DOE Joint Genome Institute"/>
            <person name="Walker A.K."/>
            <person name="Frasz S.L."/>
            <person name="Seifert K.A."/>
            <person name="Miller J.D."/>
            <person name="Mondo S.J."/>
            <person name="Labutti K."/>
            <person name="Lipzen A."/>
            <person name="Dockter R."/>
            <person name="Kennedy M."/>
            <person name="Grigoriev I.V."/>
            <person name="Spatafora J.W."/>
        </authorList>
    </citation>
    <scope>NUCLEOTIDE SEQUENCE [LARGE SCALE GENOMIC DNA]</scope>
    <source>
        <strain evidence="11 12">CBS 120377</strain>
    </source>
</reference>
<dbReference type="PROSITE" id="PS00028">
    <property type="entry name" value="ZINC_FINGER_C2H2_1"/>
    <property type="match status" value="2"/>
</dbReference>
<dbReference type="Gene3D" id="3.30.160.60">
    <property type="entry name" value="Classic Zinc Finger"/>
    <property type="match status" value="2"/>
</dbReference>
<dbReference type="PROSITE" id="PS50157">
    <property type="entry name" value="ZINC_FINGER_C2H2_2"/>
    <property type="match status" value="2"/>
</dbReference>
<proteinExistence type="predicted"/>
<accession>A0A194XM38</accession>
<name>A0A194XM38_MOLSC</name>
<dbReference type="InterPro" id="IPR036236">
    <property type="entry name" value="Znf_C2H2_sf"/>
</dbReference>
<comment type="subcellular location">
    <subcellularLocation>
        <location evidence="1">Nucleus</location>
    </subcellularLocation>
</comment>
<evidence type="ECO:0000256" key="7">
    <source>
        <dbReference type="ARBA" id="ARBA00023242"/>
    </source>
</evidence>
<feature type="compositionally biased region" description="Low complexity" evidence="9">
    <location>
        <begin position="38"/>
        <end position="50"/>
    </location>
</feature>
<dbReference type="GO" id="GO:0005634">
    <property type="term" value="C:nucleus"/>
    <property type="evidence" value="ECO:0007669"/>
    <property type="project" value="UniProtKB-SubCell"/>
</dbReference>